<proteinExistence type="predicted"/>
<reference evidence="1" key="2">
    <citation type="journal article" date="2022" name="Microb. Genom.">
        <title>A chromosome-scale genome assembly of the tomato pathogen Cladosporium fulvum reveals a compartmentalized genome architecture and the presence of a dispensable chromosome.</title>
        <authorList>
            <person name="Zaccaron A.Z."/>
            <person name="Chen L.H."/>
            <person name="Samaras A."/>
            <person name="Stergiopoulos I."/>
        </authorList>
    </citation>
    <scope>NUCLEOTIDE SEQUENCE</scope>
    <source>
        <strain evidence="1">Race5_Kim</strain>
    </source>
</reference>
<dbReference type="AlphaFoldDB" id="A0A9Q8PBP2"/>
<reference evidence="1" key="1">
    <citation type="submission" date="2021-12" db="EMBL/GenBank/DDBJ databases">
        <authorList>
            <person name="Zaccaron A."/>
            <person name="Stergiopoulos I."/>
        </authorList>
    </citation>
    <scope>NUCLEOTIDE SEQUENCE</scope>
    <source>
        <strain evidence="1">Race5_Kim</strain>
    </source>
</reference>
<dbReference type="GeneID" id="71987564"/>
<organism evidence="1 2">
    <name type="scientific">Passalora fulva</name>
    <name type="common">Tomato leaf mold</name>
    <name type="synonym">Cladosporium fulvum</name>
    <dbReference type="NCBI Taxonomy" id="5499"/>
    <lineage>
        <taxon>Eukaryota</taxon>
        <taxon>Fungi</taxon>
        <taxon>Dikarya</taxon>
        <taxon>Ascomycota</taxon>
        <taxon>Pezizomycotina</taxon>
        <taxon>Dothideomycetes</taxon>
        <taxon>Dothideomycetidae</taxon>
        <taxon>Mycosphaerellales</taxon>
        <taxon>Mycosphaerellaceae</taxon>
        <taxon>Fulvia</taxon>
    </lineage>
</organism>
<gene>
    <name evidence="1" type="ORF">CLAFUR5_07686</name>
</gene>
<evidence type="ECO:0000313" key="2">
    <source>
        <dbReference type="Proteomes" id="UP000756132"/>
    </source>
</evidence>
<dbReference type="KEGG" id="ffu:CLAFUR5_07686"/>
<keyword evidence="2" id="KW-1185">Reference proteome</keyword>
<protein>
    <submittedName>
        <fullName evidence="1">Uncharacterized protein</fullName>
    </submittedName>
</protein>
<accession>A0A9Q8PBP2</accession>
<dbReference type="Proteomes" id="UP000756132">
    <property type="component" value="Chromosome 6"/>
</dbReference>
<dbReference type="RefSeq" id="XP_047763879.1">
    <property type="nucleotide sequence ID" value="XM_047906834.1"/>
</dbReference>
<name>A0A9Q8PBP2_PASFU</name>
<sequence>MLKDNVLAIADCTIYLAIPGFQDYTVAGQDILAVPEQWSANEDFFACDAECQLVHITRGTVFEVRYKQANSVVHYSKLSDGESFASVRRD</sequence>
<dbReference type="EMBL" id="CP090168">
    <property type="protein sequence ID" value="UJO19513.1"/>
    <property type="molecule type" value="Genomic_DNA"/>
</dbReference>
<evidence type="ECO:0000313" key="1">
    <source>
        <dbReference type="EMBL" id="UJO19513.1"/>
    </source>
</evidence>